<organism evidence="3 4">
    <name type="scientific">Cadophora malorum</name>
    <dbReference type="NCBI Taxonomy" id="108018"/>
    <lineage>
        <taxon>Eukaryota</taxon>
        <taxon>Fungi</taxon>
        <taxon>Dikarya</taxon>
        <taxon>Ascomycota</taxon>
        <taxon>Pezizomycotina</taxon>
        <taxon>Leotiomycetes</taxon>
        <taxon>Helotiales</taxon>
        <taxon>Ploettnerulaceae</taxon>
        <taxon>Cadophora</taxon>
    </lineage>
</organism>
<feature type="compositionally biased region" description="Polar residues" evidence="1">
    <location>
        <begin position="196"/>
        <end position="210"/>
    </location>
</feature>
<feature type="compositionally biased region" description="Acidic residues" evidence="1">
    <location>
        <begin position="423"/>
        <end position="454"/>
    </location>
</feature>
<dbReference type="InterPro" id="IPR025451">
    <property type="entry name" value="DUF4211"/>
</dbReference>
<dbReference type="Proteomes" id="UP000664132">
    <property type="component" value="Unassembled WGS sequence"/>
</dbReference>
<evidence type="ECO:0000256" key="1">
    <source>
        <dbReference type="SAM" id="MobiDB-lite"/>
    </source>
</evidence>
<feature type="compositionally biased region" description="Acidic residues" evidence="1">
    <location>
        <begin position="626"/>
        <end position="640"/>
    </location>
</feature>
<protein>
    <recommendedName>
        <fullName evidence="2">DUF4211 domain-containing protein</fullName>
    </recommendedName>
</protein>
<gene>
    <name evidence="3" type="ORF">IFR04_007350</name>
</gene>
<feature type="region of interest" description="Disordered" evidence="1">
    <location>
        <begin position="626"/>
        <end position="655"/>
    </location>
</feature>
<dbReference type="PANTHER" id="PTHR14689">
    <property type="entry name" value="PHORBOL-ESTER_DAG-TYPE DOMAIN-CONTAINING PROTEIN"/>
    <property type="match status" value="1"/>
</dbReference>
<dbReference type="GO" id="GO:0005634">
    <property type="term" value="C:nucleus"/>
    <property type="evidence" value="ECO:0007669"/>
    <property type="project" value="TreeGrafter"/>
</dbReference>
<feature type="domain" description="DUF4211" evidence="2">
    <location>
        <begin position="483"/>
        <end position="624"/>
    </location>
</feature>
<evidence type="ECO:0000313" key="4">
    <source>
        <dbReference type="Proteomes" id="UP000664132"/>
    </source>
</evidence>
<feature type="compositionally biased region" description="Basic residues" evidence="1">
    <location>
        <begin position="167"/>
        <end position="179"/>
    </location>
</feature>
<accession>A0A8H7THE0</accession>
<dbReference type="AlphaFoldDB" id="A0A8H7THE0"/>
<comment type="caution">
    <text evidence="3">The sequence shown here is derived from an EMBL/GenBank/DDBJ whole genome shotgun (WGS) entry which is preliminary data.</text>
</comment>
<dbReference type="PANTHER" id="PTHR14689:SF0">
    <property type="entry name" value="COILED-COIL DOMAIN-CONTAINING PROTEIN 82"/>
    <property type="match status" value="1"/>
</dbReference>
<feature type="compositionally biased region" description="Acidic residues" evidence="1">
    <location>
        <begin position="475"/>
        <end position="490"/>
    </location>
</feature>
<dbReference type="Pfam" id="PF13926">
    <property type="entry name" value="DUF4211"/>
    <property type="match status" value="1"/>
</dbReference>
<name>A0A8H7THE0_9HELO</name>
<sequence>MPSNIERKARRIAQTRLTFEPVSSSPAQTMSPARVRYEPVGKRITPASSLQLGTNDEDENSETQVLGSAARKNGALKVDTASGGRKNIAKTLFKTVPTPAKSSQHGRDNSAETLQNASDSDDDIRPSRGVRRSSGFLSAEKKKGSISGLDGADSSDGFSVQEAHITPSKKNKTRPTRGRSTKESEVITLDSESEPEQYQSKPTRSRNNGESSKKPAGVMTPKNARRSKHVELSEDEIQLPVHTNGKGKPKSAVRSQNKKPPFVEIDSEVDEDPIVSSPKRSQRPLHRPIPTSDSEEEDEDVRSSPVKRRQRPRVIQDGDEDDKEPIISPLKRTRQVVESEDSEDIIASPMKRRRPAVRQDSDSDDLPSLIEISRRKGKGKERVRSPSDPPETPMRTRQATARRHRTAKEKTMELLKRRRAGENIEELTESESDEEEDEDDFQKLDEFDDEEESPEQQKKSCKLRSKVKRQRGDSSDEEAGESDFVIEDNEGPLGVPDYASLMPLEFTQAAHKPLKEHFRDVVEWMVQNKLNPGFTWNDPVYNQAFQKLDNEYLGFADSKFVSTQWTAEFNRAVYARPTILITKLAPGEGVDVLGEAKCEPCNHRNHHPSFAIQFTGKAYHKATLEEIESESEDEDDDDDSDKASVNSKGQALPPTDKIWMSGSVCKQNAEQAHTLIHWRWHLNDWVVNNLEQQGYLRPSKLAAREKLTTNKRMKLANKVVDDWEADKTIKNLYHDFKAQLETARELKAQARGGWK</sequence>
<proteinExistence type="predicted"/>
<reference evidence="3" key="1">
    <citation type="submission" date="2021-02" db="EMBL/GenBank/DDBJ databases">
        <title>Genome sequence Cadophora malorum strain M34.</title>
        <authorList>
            <person name="Stefanovic E."/>
            <person name="Vu D."/>
            <person name="Scully C."/>
            <person name="Dijksterhuis J."/>
            <person name="Roader J."/>
            <person name="Houbraken J."/>
        </authorList>
    </citation>
    <scope>NUCLEOTIDE SEQUENCE</scope>
    <source>
        <strain evidence="3">M34</strain>
    </source>
</reference>
<dbReference type="OrthoDB" id="21499at2759"/>
<dbReference type="EMBL" id="JAFJYH010000104">
    <property type="protein sequence ID" value="KAG4419476.1"/>
    <property type="molecule type" value="Genomic_DNA"/>
</dbReference>
<feature type="region of interest" description="Disordered" evidence="1">
    <location>
        <begin position="1"/>
        <end position="491"/>
    </location>
</feature>
<evidence type="ECO:0000313" key="3">
    <source>
        <dbReference type="EMBL" id="KAG4419476.1"/>
    </source>
</evidence>
<evidence type="ECO:0000259" key="2">
    <source>
        <dbReference type="Pfam" id="PF13926"/>
    </source>
</evidence>
<feature type="compositionally biased region" description="Polar residues" evidence="1">
    <location>
        <begin position="15"/>
        <end position="31"/>
    </location>
</feature>
<feature type="compositionally biased region" description="Basic residues" evidence="1">
    <location>
        <begin position="459"/>
        <end position="469"/>
    </location>
</feature>
<keyword evidence="4" id="KW-1185">Reference proteome</keyword>